<evidence type="ECO:0000313" key="2">
    <source>
        <dbReference type="EMBL" id="ACY95644.1"/>
    </source>
</evidence>
<gene>
    <name evidence="2" type="ordered locus">Tcur_0036</name>
</gene>
<organism evidence="2 3">
    <name type="scientific">Thermomonospora curvata (strain ATCC 19995 / DSM 43183 / JCM 3096 / KCTC 9072 / NBRC 15933 / NCIMB 10081 / Henssen B9)</name>
    <dbReference type="NCBI Taxonomy" id="471852"/>
    <lineage>
        <taxon>Bacteria</taxon>
        <taxon>Bacillati</taxon>
        <taxon>Actinomycetota</taxon>
        <taxon>Actinomycetes</taxon>
        <taxon>Streptosporangiales</taxon>
        <taxon>Thermomonosporaceae</taxon>
        <taxon>Thermomonospora</taxon>
    </lineage>
</organism>
<evidence type="ECO:0000313" key="3">
    <source>
        <dbReference type="Proteomes" id="UP000001918"/>
    </source>
</evidence>
<sequence length="30" mass="3059">MPPWAASLPVIAPKQPGCTGRGPFAAARLP</sequence>
<dbReference type="KEGG" id="tcu:Tcur_0036"/>
<reference evidence="2 3" key="1">
    <citation type="journal article" date="2011" name="Stand. Genomic Sci.">
        <title>Complete genome sequence of Thermomonospora curvata type strain (B9).</title>
        <authorList>
            <person name="Chertkov O."/>
            <person name="Sikorski J."/>
            <person name="Nolan M."/>
            <person name="Lapidus A."/>
            <person name="Lucas S."/>
            <person name="Del Rio T.G."/>
            <person name="Tice H."/>
            <person name="Cheng J.F."/>
            <person name="Goodwin L."/>
            <person name="Pitluck S."/>
            <person name="Liolios K."/>
            <person name="Ivanova N."/>
            <person name="Mavromatis K."/>
            <person name="Mikhailova N."/>
            <person name="Ovchinnikova G."/>
            <person name="Pati A."/>
            <person name="Chen A."/>
            <person name="Palaniappan K."/>
            <person name="Djao O.D."/>
            <person name="Land M."/>
            <person name="Hauser L."/>
            <person name="Chang Y.J."/>
            <person name="Jeffries C.D."/>
            <person name="Brettin T."/>
            <person name="Han C."/>
            <person name="Detter J.C."/>
            <person name="Rohde M."/>
            <person name="Goker M."/>
            <person name="Woyke T."/>
            <person name="Bristow J."/>
            <person name="Eisen J.A."/>
            <person name="Markowitz V."/>
            <person name="Hugenholtz P."/>
            <person name="Klenk H.P."/>
            <person name="Kyrpides N.C."/>
        </authorList>
    </citation>
    <scope>NUCLEOTIDE SEQUENCE [LARGE SCALE GENOMIC DNA]</scope>
    <source>
        <strain evidence="3">ATCC 19995 / DSM 43183 / JCM 3096 / KCTC 9072 / NBRC 15933 / NCIMB 10081 / Henssen B9</strain>
    </source>
</reference>
<dbReference type="Proteomes" id="UP000001918">
    <property type="component" value="Chromosome"/>
</dbReference>
<accession>D1ADD4</accession>
<name>D1ADD4_THECD</name>
<keyword evidence="3" id="KW-1185">Reference proteome</keyword>
<evidence type="ECO:0000256" key="1">
    <source>
        <dbReference type="SAM" id="MobiDB-lite"/>
    </source>
</evidence>
<dbReference type="EMBL" id="CP001738">
    <property type="protein sequence ID" value="ACY95644.1"/>
    <property type="molecule type" value="Genomic_DNA"/>
</dbReference>
<protein>
    <submittedName>
        <fullName evidence="2">Uncharacterized protein</fullName>
    </submittedName>
</protein>
<proteinExistence type="predicted"/>
<dbReference type="HOGENOM" id="CLU_3405927_0_0_11"/>
<feature type="region of interest" description="Disordered" evidence="1">
    <location>
        <begin position="11"/>
        <end position="30"/>
    </location>
</feature>
<dbReference type="AlphaFoldDB" id="D1ADD4"/>